<keyword evidence="4" id="KW-0732">Signal</keyword>
<feature type="transmembrane region" description="Helical" evidence="3">
    <location>
        <begin position="434"/>
        <end position="454"/>
    </location>
</feature>
<dbReference type="Gene3D" id="3.40.710.10">
    <property type="entry name" value="DD-peptidase/beta-lactamase superfamily"/>
    <property type="match status" value="1"/>
</dbReference>
<evidence type="ECO:0000256" key="2">
    <source>
        <dbReference type="ARBA" id="ARBA00023136"/>
    </source>
</evidence>
<dbReference type="SUPFAM" id="SSF56601">
    <property type="entry name" value="beta-lactamase/transpeptidase-like"/>
    <property type="match status" value="1"/>
</dbReference>
<keyword evidence="7" id="KW-1185">Reference proteome</keyword>
<evidence type="ECO:0000256" key="4">
    <source>
        <dbReference type="SAM" id="SignalP"/>
    </source>
</evidence>
<feature type="transmembrane region" description="Helical" evidence="3">
    <location>
        <begin position="366"/>
        <end position="390"/>
    </location>
</feature>
<evidence type="ECO:0000313" key="6">
    <source>
        <dbReference type="EMBL" id="SFA84517.1"/>
    </source>
</evidence>
<name>A0A1I0W868_9RHOB</name>
<keyword evidence="3" id="KW-1133">Transmembrane helix</keyword>
<evidence type="ECO:0000259" key="5">
    <source>
        <dbReference type="Pfam" id="PF00144"/>
    </source>
</evidence>
<protein>
    <submittedName>
        <fullName evidence="6">CubicO group peptidase, beta-lactamase class C family</fullName>
    </submittedName>
</protein>
<dbReference type="GO" id="GO:0016020">
    <property type="term" value="C:membrane"/>
    <property type="evidence" value="ECO:0007669"/>
    <property type="project" value="UniProtKB-SubCell"/>
</dbReference>
<dbReference type="InterPro" id="IPR001466">
    <property type="entry name" value="Beta-lactam-related"/>
</dbReference>
<dbReference type="PANTHER" id="PTHR46825">
    <property type="entry name" value="D-ALANYL-D-ALANINE-CARBOXYPEPTIDASE/ENDOPEPTIDASE AMPH"/>
    <property type="match status" value="1"/>
</dbReference>
<dbReference type="InterPro" id="IPR012338">
    <property type="entry name" value="Beta-lactam/transpept-like"/>
</dbReference>
<accession>A0A1I0W868</accession>
<reference evidence="6 7" key="1">
    <citation type="submission" date="2016-10" db="EMBL/GenBank/DDBJ databases">
        <authorList>
            <person name="de Groot N.N."/>
        </authorList>
    </citation>
    <scope>NUCLEOTIDE SEQUENCE [LARGE SCALE GENOMIC DNA]</scope>
    <source>
        <strain evidence="6 7">DSM 29316</strain>
    </source>
</reference>
<evidence type="ECO:0000256" key="3">
    <source>
        <dbReference type="SAM" id="Phobius"/>
    </source>
</evidence>
<dbReference type="AlphaFoldDB" id="A0A1I0W868"/>
<keyword evidence="2 3" id="KW-0472">Membrane</keyword>
<dbReference type="EMBL" id="FOJU01000002">
    <property type="protein sequence ID" value="SFA84517.1"/>
    <property type="molecule type" value="Genomic_DNA"/>
</dbReference>
<comment type="subcellular location">
    <subcellularLocation>
        <location evidence="1">Membrane</location>
    </subcellularLocation>
</comment>
<sequence length="464" mass="49955">MLSLLALSSAAMSAQADNLDLGAIEDHITRTLERDRVPGAAVAIVRRTDVLFLRGFGNDGQGRPVQKDTGFVIGSMSKAFTALTAMRLIEAGRVALDTPIVPTLPELENADSVAWQNITLGHLLTHTSGVPTRTPDMPPDTSLAQHVEALSDVELNGTHAARHAYSSANYILAARMLEMVSGTPFDLLLADQVLAPLGIVRGDRPLTERRPRGHQYWFVWPRSTDRPAEIGRLATSAMTASVADMARFLQFQLGDGTWNGQSLLSAAGLAEMHKGTAQGDGFSYGLGWRNVDIVGVRKVQHGGVVPDFRGKMILLPDHDAAVVVLTNASSVLPLPIRPTSHRLANEIAIHLAGGPLRLPNLGYRTWLILIWSALGIMVMHQFVTLARVALGRDPARHPLRSAAIDTAMVLGILFVLPWGLGLSLRALVDQTPDLALWLATMSLLAICVTAIRAVQARSTGSRQA</sequence>
<proteinExistence type="predicted"/>
<organism evidence="6 7">
    <name type="scientific">Poseidonocella pacifica</name>
    <dbReference type="NCBI Taxonomy" id="871651"/>
    <lineage>
        <taxon>Bacteria</taxon>
        <taxon>Pseudomonadati</taxon>
        <taxon>Pseudomonadota</taxon>
        <taxon>Alphaproteobacteria</taxon>
        <taxon>Rhodobacterales</taxon>
        <taxon>Roseobacteraceae</taxon>
        <taxon>Poseidonocella</taxon>
    </lineage>
</organism>
<dbReference type="PANTHER" id="PTHR46825:SF11">
    <property type="entry name" value="PENICILLIN-BINDING PROTEIN 4"/>
    <property type="match status" value="1"/>
</dbReference>
<dbReference type="Pfam" id="PF00144">
    <property type="entry name" value="Beta-lactamase"/>
    <property type="match status" value="1"/>
</dbReference>
<dbReference type="Proteomes" id="UP000198796">
    <property type="component" value="Unassembled WGS sequence"/>
</dbReference>
<gene>
    <name evidence="6" type="ORF">SAMN05421688_1096</name>
</gene>
<feature type="chain" id="PRO_5011629333" evidence="4">
    <location>
        <begin position="17"/>
        <end position="464"/>
    </location>
</feature>
<feature type="transmembrane region" description="Helical" evidence="3">
    <location>
        <begin position="402"/>
        <end position="422"/>
    </location>
</feature>
<evidence type="ECO:0000256" key="1">
    <source>
        <dbReference type="ARBA" id="ARBA00004370"/>
    </source>
</evidence>
<dbReference type="InterPro" id="IPR050491">
    <property type="entry name" value="AmpC-like"/>
</dbReference>
<dbReference type="STRING" id="871651.SAMN05421688_1096"/>
<feature type="signal peptide" evidence="4">
    <location>
        <begin position="1"/>
        <end position="16"/>
    </location>
</feature>
<feature type="domain" description="Beta-lactamase-related" evidence="5">
    <location>
        <begin position="25"/>
        <end position="330"/>
    </location>
</feature>
<keyword evidence="3" id="KW-0812">Transmembrane</keyword>
<evidence type="ECO:0000313" key="7">
    <source>
        <dbReference type="Proteomes" id="UP000198796"/>
    </source>
</evidence>